<keyword evidence="8" id="KW-1185">Reference proteome</keyword>
<dbReference type="eggNOG" id="COG0619">
    <property type="taxonomic scope" value="Bacteria"/>
</dbReference>
<dbReference type="STRING" id="991905.SL003B_0597"/>
<reference evidence="7 8" key="1">
    <citation type="journal article" date="2011" name="J. Bacteriol.">
        <title>Complete genome sequence of Polymorphum gilvum SL003B-26A1T, a crude oil-degrading bacterium from oil-polluted saline soil.</title>
        <authorList>
            <person name="Li S.G."/>
            <person name="Tang Y.Q."/>
            <person name="Nie Y."/>
            <person name="Cai M."/>
            <person name="Wu X.L."/>
        </authorList>
    </citation>
    <scope>NUCLEOTIDE SEQUENCE [LARGE SCALE GENOMIC DNA]</scope>
    <source>
        <strain evidence="8">LMG 25793 / CGMCC 1.9160 / SL003B-26A1</strain>
    </source>
</reference>
<dbReference type="Pfam" id="PF02361">
    <property type="entry name" value="CbiQ"/>
    <property type="match status" value="1"/>
</dbReference>
<organism evidence="7 8">
    <name type="scientific">Polymorphum gilvum (strain LMG 25793 / CGMCC 1.9160 / SL003B-26A1)</name>
    <dbReference type="NCBI Taxonomy" id="991905"/>
    <lineage>
        <taxon>Bacteria</taxon>
        <taxon>Pseudomonadati</taxon>
        <taxon>Pseudomonadota</taxon>
        <taxon>Alphaproteobacteria</taxon>
        <taxon>Rhodobacterales</taxon>
        <taxon>Paracoccaceae</taxon>
        <taxon>Polymorphum</taxon>
    </lineage>
</organism>
<comment type="similarity">
    <text evidence="2">Belongs to the CbiQ family.</text>
</comment>
<dbReference type="AlphaFoldDB" id="F2J4T8"/>
<evidence type="ECO:0000256" key="3">
    <source>
        <dbReference type="ARBA" id="ARBA00022692"/>
    </source>
</evidence>
<evidence type="ECO:0000256" key="2">
    <source>
        <dbReference type="ARBA" id="ARBA00008564"/>
    </source>
</evidence>
<keyword evidence="3 6" id="KW-0812">Transmembrane</keyword>
<protein>
    <submittedName>
        <fullName evidence="7">Putative ABC transporter, inner membrane subunit</fullName>
    </submittedName>
</protein>
<evidence type="ECO:0000313" key="8">
    <source>
        <dbReference type="Proteomes" id="UP000008130"/>
    </source>
</evidence>
<gene>
    <name evidence="7" type="ordered locus">SL003B_0597</name>
</gene>
<dbReference type="GO" id="GO:0005886">
    <property type="term" value="C:plasma membrane"/>
    <property type="evidence" value="ECO:0007669"/>
    <property type="project" value="UniProtKB-ARBA"/>
</dbReference>
<evidence type="ECO:0000256" key="6">
    <source>
        <dbReference type="SAM" id="Phobius"/>
    </source>
</evidence>
<dbReference type="OrthoDB" id="5868344at2"/>
<dbReference type="Proteomes" id="UP000008130">
    <property type="component" value="Chromosome"/>
</dbReference>
<accession>F2J4T8</accession>
<evidence type="ECO:0000256" key="5">
    <source>
        <dbReference type="ARBA" id="ARBA00023136"/>
    </source>
</evidence>
<dbReference type="RefSeq" id="WP_013651354.1">
    <property type="nucleotide sequence ID" value="NC_015259.1"/>
</dbReference>
<dbReference type="CDD" id="cd16914">
    <property type="entry name" value="EcfT"/>
    <property type="match status" value="1"/>
</dbReference>
<evidence type="ECO:0000256" key="1">
    <source>
        <dbReference type="ARBA" id="ARBA00004141"/>
    </source>
</evidence>
<evidence type="ECO:0000256" key="4">
    <source>
        <dbReference type="ARBA" id="ARBA00022989"/>
    </source>
</evidence>
<feature type="transmembrane region" description="Helical" evidence="6">
    <location>
        <begin position="89"/>
        <end position="107"/>
    </location>
</feature>
<comment type="subcellular location">
    <subcellularLocation>
        <location evidence="1">Membrane</location>
        <topology evidence="1">Multi-pass membrane protein</topology>
    </subcellularLocation>
</comment>
<feature type="transmembrane region" description="Helical" evidence="6">
    <location>
        <begin position="136"/>
        <end position="156"/>
    </location>
</feature>
<dbReference type="PATRIC" id="fig|991905.3.peg.612"/>
<dbReference type="InterPro" id="IPR003339">
    <property type="entry name" value="ABC/ECF_trnsptr_transmembrane"/>
</dbReference>
<keyword evidence="5 6" id="KW-0472">Membrane</keyword>
<proteinExistence type="inferred from homology"/>
<name>F2J4T8_POLGS</name>
<feature type="transmembrane region" description="Helical" evidence="6">
    <location>
        <begin position="65"/>
        <end position="82"/>
    </location>
</feature>
<dbReference type="HOGENOM" id="CLU_056469_4_2_5"/>
<dbReference type="EMBL" id="CP002568">
    <property type="protein sequence ID" value="ADZ69030.1"/>
    <property type="molecule type" value="Genomic_DNA"/>
</dbReference>
<sequence length="202" mass="21177">MISLYLARRSWAHRLPPRLKLVGLAAAGMALLPASDPLVLAALLAGVLGLYGALGRDGLAQVAAVRPLALVLAVILALHWIGGSLTDGVVAVLRLLVMVLLANFVSVTTRMDDMLDAVAPLFAPMRLIGLSPRKPALAVTLVLRFVPVLLAVFAGLREAYQARTGGRTSWRLVAPFALQALALSDHVAEALTARGGADGLKD</sequence>
<evidence type="ECO:0000313" key="7">
    <source>
        <dbReference type="EMBL" id="ADZ69030.1"/>
    </source>
</evidence>
<keyword evidence="4 6" id="KW-1133">Transmembrane helix</keyword>
<dbReference type="KEGG" id="pgv:SL003B_0597"/>